<protein>
    <submittedName>
        <fullName evidence="1">Uncharacterized protein</fullName>
    </submittedName>
</protein>
<dbReference type="EMBL" id="BK032577">
    <property type="protein sequence ID" value="DAF49078.1"/>
    <property type="molecule type" value="Genomic_DNA"/>
</dbReference>
<proteinExistence type="predicted"/>
<name>A0A8S5SDN7_9CAUD</name>
<evidence type="ECO:0000313" key="1">
    <source>
        <dbReference type="EMBL" id="DAF49078.1"/>
    </source>
</evidence>
<sequence length="115" mass="13148">MKNRYFDGKIISAKEANDIMMEKREFGGVYPSQKELISFYESKKEFFDYVSSGIVAGAKVGNTGVLVESLDEVFDDIDDLLMVIAFYRDLGFKVGLKRNEKETTLSISWEIGYNF</sequence>
<accession>A0A8S5SDN7</accession>
<reference evidence="1" key="1">
    <citation type="journal article" date="2021" name="Proc. Natl. Acad. Sci. U.S.A.">
        <title>A Catalog of Tens of Thousands of Viruses from Human Metagenomes Reveals Hidden Associations with Chronic Diseases.</title>
        <authorList>
            <person name="Tisza M.J."/>
            <person name="Buck C.B."/>
        </authorList>
    </citation>
    <scope>NUCLEOTIDE SEQUENCE</scope>
    <source>
        <strain evidence="1">Ctnpt50</strain>
    </source>
</reference>
<organism evidence="1">
    <name type="scientific">Siphoviridae sp. ctnpt50</name>
    <dbReference type="NCBI Taxonomy" id="2827941"/>
    <lineage>
        <taxon>Viruses</taxon>
        <taxon>Duplodnaviria</taxon>
        <taxon>Heunggongvirae</taxon>
        <taxon>Uroviricota</taxon>
        <taxon>Caudoviricetes</taxon>
    </lineage>
</organism>